<protein>
    <submittedName>
        <fullName evidence="1">Uncharacterized protein</fullName>
    </submittedName>
</protein>
<evidence type="ECO:0000313" key="1">
    <source>
        <dbReference type="EMBL" id="GBM04310.1"/>
    </source>
</evidence>
<keyword evidence="2" id="KW-1185">Reference proteome</keyword>
<comment type="caution">
    <text evidence="1">The sequence shown here is derived from an EMBL/GenBank/DDBJ whole genome shotgun (WGS) entry which is preliminary data.</text>
</comment>
<feature type="non-terminal residue" evidence="1">
    <location>
        <position position="66"/>
    </location>
</feature>
<name>A0A4Y2CIY1_ARAVE</name>
<dbReference type="AlphaFoldDB" id="A0A4Y2CIY1"/>
<dbReference type="Proteomes" id="UP000499080">
    <property type="component" value="Unassembled WGS sequence"/>
</dbReference>
<dbReference type="EMBL" id="BGPR01086674">
    <property type="protein sequence ID" value="GBM04310.1"/>
    <property type="molecule type" value="Genomic_DNA"/>
</dbReference>
<proteinExistence type="predicted"/>
<accession>A0A4Y2CIY1</accession>
<sequence length="66" mass="7859">MVVLYRSLLTELHVEDLKRSKRSRVLTGLVLTEELIEYPQRRNDQGKLKARLEELKEETSSKKQYL</sequence>
<gene>
    <name evidence="1" type="ORF">AVEN_105799_1</name>
</gene>
<reference evidence="1 2" key="1">
    <citation type="journal article" date="2019" name="Sci. Rep.">
        <title>Orb-weaving spider Araneus ventricosus genome elucidates the spidroin gene catalogue.</title>
        <authorList>
            <person name="Kono N."/>
            <person name="Nakamura H."/>
            <person name="Ohtoshi R."/>
            <person name="Moran D.A.P."/>
            <person name="Shinohara A."/>
            <person name="Yoshida Y."/>
            <person name="Fujiwara M."/>
            <person name="Mori M."/>
            <person name="Tomita M."/>
            <person name="Arakawa K."/>
        </authorList>
    </citation>
    <scope>NUCLEOTIDE SEQUENCE [LARGE SCALE GENOMIC DNA]</scope>
</reference>
<evidence type="ECO:0000313" key="2">
    <source>
        <dbReference type="Proteomes" id="UP000499080"/>
    </source>
</evidence>
<organism evidence="1 2">
    <name type="scientific">Araneus ventricosus</name>
    <name type="common">Orbweaver spider</name>
    <name type="synonym">Epeira ventricosa</name>
    <dbReference type="NCBI Taxonomy" id="182803"/>
    <lineage>
        <taxon>Eukaryota</taxon>
        <taxon>Metazoa</taxon>
        <taxon>Ecdysozoa</taxon>
        <taxon>Arthropoda</taxon>
        <taxon>Chelicerata</taxon>
        <taxon>Arachnida</taxon>
        <taxon>Araneae</taxon>
        <taxon>Araneomorphae</taxon>
        <taxon>Entelegynae</taxon>
        <taxon>Araneoidea</taxon>
        <taxon>Araneidae</taxon>
        <taxon>Araneus</taxon>
    </lineage>
</organism>